<dbReference type="RefSeq" id="WP_219792914.1">
    <property type="nucleotide sequence ID" value="NZ_JAHYCA010000005.1"/>
</dbReference>
<dbReference type="Gene3D" id="2.70.98.10">
    <property type="match status" value="1"/>
</dbReference>
<evidence type="ECO:0000313" key="2">
    <source>
        <dbReference type="Proteomes" id="UP000769617"/>
    </source>
</evidence>
<dbReference type="CDD" id="cd09021">
    <property type="entry name" value="Aldose_epim_Ec_YphB"/>
    <property type="match status" value="1"/>
</dbReference>
<proteinExistence type="predicted"/>
<dbReference type="InterPro" id="IPR011013">
    <property type="entry name" value="Gal_mutarotase_sf_dom"/>
</dbReference>
<protein>
    <submittedName>
        <fullName evidence="1">Aldose 1-epimerase</fullName>
    </submittedName>
</protein>
<accession>A0ABS6ZR20</accession>
<reference evidence="1 2" key="1">
    <citation type="submission" date="2021-07" db="EMBL/GenBank/DDBJ databases">
        <authorList>
            <person name="So Y."/>
        </authorList>
    </citation>
    <scope>NUCLEOTIDE SEQUENCE [LARGE SCALE GENOMIC DNA]</scope>
    <source>
        <strain evidence="1 2">Y3S6</strain>
    </source>
</reference>
<evidence type="ECO:0000313" key="1">
    <source>
        <dbReference type="EMBL" id="MBW6392521.1"/>
    </source>
</evidence>
<gene>
    <name evidence="1" type="ORF">KPL81_15315</name>
</gene>
<dbReference type="SUPFAM" id="SSF74650">
    <property type="entry name" value="Galactose mutarotase-like"/>
    <property type="match status" value="1"/>
</dbReference>
<sequence length="290" mass="32511">MTVTLDNGILRLVVNPTVGGAVVRFDRLGERGPEPLMRPGGDTERDPNRLAMYPLVPWSNRIGGGGFGWRGQDYRLAANLPGEPLPIHGDGWQQAWRVEEQGDTRLRLGLYSSHQPPFDYRAELSYRLADDTLEVALAVTHLGEAPAPYGLGLHPWFPRSAGVRLGAAAEGVWEVDAEQLPTVWRRLEASGQWNFSRGRGLPCDRIDNLFTGWNGRAVLSWPERSLTLEVRADTSRYLIFSPGEQADFFCFEPVTHDVDAHRGDPQRQGLVELDRGECFSMRCRFRCLVS</sequence>
<dbReference type="Pfam" id="PF01263">
    <property type="entry name" value="Aldose_epim"/>
    <property type="match status" value="1"/>
</dbReference>
<comment type="caution">
    <text evidence="1">The sequence shown here is derived from an EMBL/GenBank/DDBJ whole genome shotgun (WGS) entry which is preliminary data.</text>
</comment>
<dbReference type="EMBL" id="JAHYCA010000005">
    <property type="protein sequence ID" value="MBW6392521.1"/>
    <property type="molecule type" value="Genomic_DNA"/>
</dbReference>
<keyword evidence="2" id="KW-1185">Reference proteome</keyword>
<name>A0ABS6ZR20_9GAMM</name>
<dbReference type="Proteomes" id="UP000769617">
    <property type="component" value="Unassembled WGS sequence"/>
</dbReference>
<dbReference type="InterPro" id="IPR008183">
    <property type="entry name" value="Aldose_1/G6P_1-epimerase"/>
</dbReference>
<organism evidence="1 2">
    <name type="scientific">Billgrantia antri</name>
    <dbReference type="NCBI Taxonomy" id="2846777"/>
    <lineage>
        <taxon>Bacteria</taxon>
        <taxon>Pseudomonadati</taxon>
        <taxon>Pseudomonadota</taxon>
        <taxon>Gammaproteobacteria</taxon>
        <taxon>Oceanospirillales</taxon>
        <taxon>Halomonadaceae</taxon>
        <taxon>Billgrantia</taxon>
    </lineage>
</organism>
<dbReference type="InterPro" id="IPR014718">
    <property type="entry name" value="GH-type_carb-bd"/>
</dbReference>